<feature type="domain" description="MmgE/PrpD C-terminal" evidence="3">
    <location>
        <begin position="275"/>
        <end position="438"/>
    </location>
</feature>
<name>A0A225M4M3_9BURK</name>
<accession>A0A225M4M3</accession>
<dbReference type="PANTHER" id="PTHR16943">
    <property type="entry name" value="2-METHYLCITRATE DEHYDRATASE-RELATED"/>
    <property type="match status" value="1"/>
</dbReference>
<dbReference type="InterPro" id="IPR042188">
    <property type="entry name" value="MmgE/PrpD_sf_2"/>
</dbReference>
<comment type="caution">
    <text evidence="4">The sequence shown here is derived from an EMBL/GenBank/DDBJ whole genome shotgun (WGS) entry which is preliminary data.</text>
</comment>
<dbReference type="GO" id="GO:0016829">
    <property type="term" value="F:lyase activity"/>
    <property type="evidence" value="ECO:0007669"/>
    <property type="project" value="InterPro"/>
</dbReference>
<dbReference type="InterPro" id="IPR005656">
    <property type="entry name" value="MmgE_PrpD"/>
</dbReference>
<dbReference type="Pfam" id="PF19305">
    <property type="entry name" value="MmgE_PrpD_C"/>
    <property type="match status" value="1"/>
</dbReference>
<evidence type="ECO:0000256" key="1">
    <source>
        <dbReference type="ARBA" id="ARBA00006174"/>
    </source>
</evidence>
<evidence type="ECO:0000259" key="2">
    <source>
        <dbReference type="Pfam" id="PF03972"/>
    </source>
</evidence>
<dbReference type="Gene3D" id="1.10.4100.10">
    <property type="entry name" value="2-methylcitrate dehydratase PrpD"/>
    <property type="match status" value="1"/>
</dbReference>
<dbReference type="Gene3D" id="3.30.1330.120">
    <property type="entry name" value="2-methylcitrate dehydratase PrpD"/>
    <property type="match status" value="1"/>
</dbReference>
<keyword evidence="5" id="KW-1185">Reference proteome</keyword>
<dbReference type="InterPro" id="IPR045336">
    <property type="entry name" value="MmgE_PrpD_N"/>
</dbReference>
<dbReference type="AlphaFoldDB" id="A0A225M4M3"/>
<feature type="domain" description="MmgE/PrpD N-terminal" evidence="2">
    <location>
        <begin position="9"/>
        <end position="250"/>
    </location>
</feature>
<evidence type="ECO:0000313" key="4">
    <source>
        <dbReference type="EMBL" id="OWT56228.1"/>
    </source>
</evidence>
<dbReference type="InterPro" id="IPR036148">
    <property type="entry name" value="MmgE/PrpD_sf"/>
</dbReference>
<dbReference type="InterPro" id="IPR042183">
    <property type="entry name" value="MmgE/PrpD_sf_1"/>
</dbReference>
<dbReference type="PANTHER" id="PTHR16943:SF8">
    <property type="entry name" value="2-METHYLCITRATE DEHYDRATASE"/>
    <property type="match status" value="1"/>
</dbReference>
<evidence type="ECO:0000313" key="5">
    <source>
        <dbReference type="Proteomes" id="UP000214603"/>
    </source>
</evidence>
<dbReference type="SUPFAM" id="SSF103378">
    <property type="entry name" value="2-methylcitrate dehydratase PrpD"/>
    <property type="match status" value="1"/>
</dbReference>
<dbReference type="Pfam" id="PF03972">
    <property type="entry name" value="MmgE_PrpD_N"/>
    <property type="match status" value="1"/>
</dbReference>
<dbReference type="RefSeq" id="WP_088605105.1">
    <property type="nucleotide sequence ID" value="NZ_NJIH01000011.1"/>
</dbReference>
<organism evidence="4 5">
    <name type="scientific">Candidimonas nitroreducens</name>
    <dbReference type="NCBI Taxonomy" id="683354"/>
    <lineage>
        <taxon>Bacteria</taxon>
        <taxon>Pseudomonadati</taxon>
        <taxon>Pseudomonadota</taxon>
        <taxon>Betaproteobacteria</taxon>
        <taxon>Burkholderiales</taxon>
        <taxon>Alcaligenaceae</taxon>
        <taxon>Candidimonas</taxon>
    </lineage>
</organism>
<evidence type="ECO:0000259" key="3">
    <source>
        <dbReference type="Pfam" id="PF19305"/>
    </source>
</evidence>
<dbReference type="EMBL" id="NJIH01000011">
    <property type="protein sequence ID" value="OWT56228.1"/>
    <property type="molecule type" value="Genomic_DNA"/>
</dbReference>
<evidence type="ECO:0008006" key="6">
    <source>
        <dbReference type="Google" id="ProtNLM"/>
    </source>
</evidence>
<reference evidence="5" key="1">
    <citation type="submission" date="2017-06" db="EMBL/GenBank/DDBJ databases">
        <title>Herbaspirillum phytohormonus sp. nov., isolated from the root nodule of Robinia pseudoacacia in lead-zinc mine.</title>
        <authorList>
            <person name="Fan M."/>
            <person name="Lin Y."/>
        </authorList>
    </citation>
    <scope>NUCLEOTIDE SEQUENCE [LARGE SCALE GENOMIC DNA]</scope>
    <source>
        <strain evidence="5">SC-089</strain>
    </source>
</reference>
<protein>
    <recommendedName>
        <fullName evidence="6">2-methylcitrate dehydratase</fullName>
    </recommendedName>
</protein>
<proteinExistence type="inferred from homology"/>
<dbReference type="OrthoDB" id="9797528at2"/>
<gene>
    <name evidence="4" type="ORF">CEY11_19590</name>
</gene>
<dbReference type="Proteomes" id="UP000214603">
    <property type="component" value="Unassembled WGS sequence"/>
</dbReference>
<dbReference type="InterPro" id="IPR045337">
    <property type="entry name" value="MmgE_PrpD_C"/>
</dbReference>
<sequence>MALTQSLNRQLAVWASNLDLRKVPPEVVHATKLRILDIVGAMLGGLDTELVQQVSAATPPSGAPDAVGLPGFDIRTNARDAALLMGTMACVIEYDDSHVSTGVHPGSPIVATALALGQHLDVSGKQLIRSVLLGNELTCRLGLVAPGAFHRVGFHPTGMVGAFGAAYTAANLYGLNTEEIQNATGISGSFASGIMASWEDGTSAKSLHAGWGAAAGIEAVRLACHGVTGPAGVFEGRFGFYRAHVQNSDWMPDHGAAVSGLGERWELLNIAPRAYPCGHYIQPFIDAALWIAQHKHYDPADISKVVCLVADYMVPLICEPAAEKARPMTTWHARYSLPFCIAECLLSRSFTKHSLSPSQLVDHAHTVLSGKVGYEVNLADADRAKWSGEVRVTLHDGSVLKHRINHMRGTPENPMTEEDLMAKFMGNAQHIIAPQIAEDFVDRVMRLENQENVRTTLSSICRPGGIADLK</sequence>
<comment type="similarity">
    <text evidence="1">Belongs to the PrpD family.</text>
</comment>